<organism evidence="2 3">
    <name type="scientific">Palleronia abyssalis</name>
    <dbReference type="NCBI Taxonomy" id="1501240"/>
    <lineage>
        <taxon>Bacteria</taxon>
        <taxon>Pseudomonadati</taxon>
        <taxon>Pseudomonadota</taxon>
        <taxon>Alphaproteobacteria</taxon>
        <taxon>Rhodobacterales</taxon>
        <taxon>Roseobacteraceae</taxon>
        <taxon>Palleronia</taxon>
    </lineage>
</organism>
<evidence type="ECO:0000256" key="1">
    <source>
        <dbReference type="SAM" id="SignalP"/>
    </source>
</evidence>
<dbReference type="OrthoDB" id="9804182at2"/>
<protein>
    <submittedName>
        <fullName evidence="2">Uncharacterized protein</fullName>
    </submittedName>
</protein>
<name>A0A2R8BW35_9RHOB</name>
<dbReference type="Proteomes" id="UP000244912">
    <property type="component" value="Unassembled WGS sequence"/>
</dbReference>
<dbReference type="AlphaFoldDB" id="A0A2R8BW35"/>
<gene>
    <name evidence="2" type="ORF">PAA8504_02197</name>
</gene>
<dbReference type="EMBL" id="ONZF01000004">
    <property type="protein sequence ID" value="SPJ24369.1"/>
    <property type="molecule type" value="Genomic_DNA"/>
</dbReference>
<feature type="signal peptide" evidence="1">
    <location>
        <begin position="1"/>
        <end position="22"/>
    </location>
</feature>
<dbReference type="RefSeq" id="WP_108894205.1">
    <property type="nucleotide sequence ID" value="NZ_ONZF01000004.1"/>
</dbReference>
<evidence type="ECO:0000313" key="3">
    <source>
        <dbReference type="Proteomes" id="UP000244912"/>
    </source>
</evidence>
<keyword evidence="3" id="KW-1185">Reference proteome</keyword>
<keyword evidence="1" id="KW-0732">Signal</keyword>
<feature type="chain" id="PRO_5015343098" evidence="1">
    <location>
        <begin position="23"/>
        <end position="208"/>
    </location>
</feature>
<evidence type="ECO:0000313" key="2">
    <source>
        <dbReference type="EMBL" id="SPJ24369.1"/>
    </source>
</evidence>
<sequence length="208" mass="21621">MGPASRVLPLVAMLALAGPAAAQDLTAAERDVLPRVLDVVQADIFPDTPGLETILLLHDEGESAADLVVLDRTQRTALLVARGVVFSGGMGGQSPSLSALPNGSLALDSQQIGIGRTPWEQRLTLAFRDGALRVAGLTYTAWDRLSTASATCDVNLLGGGWTTAWTGEAGADHTADGTDATGAVPLDDWDMFALPTPCETALRDAGMR</sequence>
<reference evidence="2 3" key="1">
    <citation type="submission" date="2018-03" db="EMBL/GenBank/DDBJ databases">
        <authorList>
            <person name="Keele B.F."/>
        </authorList>
    </citation>
    <scope>NUCLEOTIDE SEQUENCE [LARGE SCALE GENOMIC DNA]</scope>
    <source>
        <strain evidence="2 3">CECT 8504</strain>
    </source>
</reference>
<accession>A0A2R8BW35</accession>
<proteinExistence type="predicted"/>